<dbReference type="Proteomes" id="UP000518288">
    <property type="component" value="Unassembled WGS sequence"/>
</dbReference>
<organism evidence="11 12">
    <name type="scientific">Sphaerotilus montanus</name>
    <dbReference type="NCBI Taxonomy" id="522889"/>
    <lineage>
        <taxon>Bacteria</taxon>
        <taxon>Pseudomonadati</taxon>
        <taxon>Pseudomonadota</taxon>
        <taxon>Betaproteobacteria</taxon>
        <taxon>Burkholderiales</taxon>
        <taxon>Sphaerotilaceae</taxon>
        <taxon>Sphaerotilus</taxon>
    </lineage>
</organism>
<feature type="domain" description="Aminotransferase class I/classII large" evidence="10">
    <location>
        <begin position="27"/>
        <end position="347"/>
    </location>
</feature>
<dbReference type="InterPro" id="IPR015421">
    <property type="entry name" value="PyrdxlP-dep_Trfase_major"/>
</dbReference>
<gene>
    <name evidence="11" type="ORF">BDD16_002887</name>
</gene>
<dbReference type="Gene3D" id="3.90.1150.10">
    <property type="entry name" value="Aspartate Aminotransferase, domain 1"/>
    <property type="match status" value="1"/>
</dbReference>
<evidence type="ECO:0000256" key="9">
    <source>
        <dbReference type="ARBA" id="ARBA00047481"/>
    </source>
</evidence>
<accession>A0A7Y9R068</accession>
<dbReference type="PANTHER" id="PTHR43643">
    <property type="entry name" value="HISTIDINOL-PHOSPHATE AMINOTRANSFERASE 2"/>
    <property type="match status" value="1"/>
</dbReference>
<protein>
    <recommendedName>
        <fullName evidence="3">histidinol-phosphate transaminase</fullName>
        <ecNumber evidence="3">2.6.1.9</ecNumber>
    </recommendedName>
</protein>
<comment type="similarity">
    <text evidence="2">Belongs to the class-II pyridoxal-phosphate-dependent aminotransferase family. Histidinol-phosphate aminotransferase subfamily.</text>
</comment>
<dbReference type="InterPro" id="IPR050106">
    <property type="entry name" value="HistidinolP_aminotransfase"/>
</dbReference>
<dbReference type="SUPFAM" id="SSF53383">
    <property type="entry name" value="PLP-dependent transferases"/>
    <property type="match status" value="1"/>
</dbReference>
<dbReference type="Pfam" id="PF00155">
    <property type="entry name" value="Aminotran_1_2"/>
    <property type="match status" value="1"/>
</dbReference>
<keyword evidence="12" id="KW-1185">Reference proteome</keyword>
<evidence type="ECO:0000256" key="4">
    <source>
        <dbReference type="ARBA" id="ARBA00022576"/>
    </source>
</evidence>
<evidence type="ECO:0000256" key="8">
    <source>
        <dbReference type="ARBA" id="ARBA00023102"/>
    </source>
</evidence>
<dbReference type="GO" id="GO:0004400">
    <property type="term" value="F:histidinol-phosphate transaminase activity"/>
    <property type="evidence" value="ECO:0007669"/>
    <property type="project" value="UniProtKB-EC"/>
</dbReference>
<comment type="catalytic activity">
    <reaction evidence="9">
        <text>L-histidinol phosphate + 2-oxoglutarate = 3-(imidazol-4-yl)-2-oxopropyl phosphate + L-glutamate</text>
        <dbReference type="Rhea" id="RHEA:23744"/>
        <dbReference type="ChEBI" id="CHEBI:16810"/>
        <dbReference type="ChEBI" id="CHEBI:29985"/>
        <dbReference type="ChEBI" id="CHEBI:57766"/>
        <dbReference type="ChEBI" id="CHEBI:57980"/>
        <dbReference type="EC" id="2.6.1.9"/>
    </reaction>
</comment>
<evidence type="ECO:0000313" key="11">
    <source>
        <dbReference type="EMBL" id="NYG33901.1"/>
    </source>
</evidence>
<dbReference type="InterPro" id="IPR004839">
    <property type="entry name" value="Aminotransferase_I/II_large"/>
</dbReference>
<keyword evidence="6 11" id="KW-0808">Transferase</keyword>
<name>A0A7Y9R068_9BURK</name>
<evidence type="ECO:0000256" key="7">
    <source>
        <dbReference type="ARBA" id="ARBA00022898"/>
    </source>
</evidence>
<dbReference type="InterPro" id="IPR015424">
    <property type="entry name" value="PyrdxlP-dep_Trfase"/>
</dbReference>
<evidence type="ECO:0000256" key="5">
    <source>
        <dbReference type="ARBA" id="ARBA00022605"/>
    </source>
</evidence>
<sequence length="379" mass="41337">MTSIHDRNDLVRTHGGPDALGVPRWDFSTNANACGPAPMALEQVRQVDVRRYPDPSHTALRQQLARLHGVEPARIIVAGSASEFIRRMTLAIALLHPGARVRVPDYAYGEYAAAADALGLRVVREIDDLDAKDPAWLIWHTEPGSPIGDARAAPPFNPGESVLVVDRAYTPLRLDGEAPPVPDGAWQLWSPNKALGLTGVRGAYAIAPVRTPESAVLTDWLTGRLAALAPSWPLGAHGVAMLQCWASDEAQSWVRSSLHILRSWRRQQIDLCQKRLGWTCLTSVTPFYIARWGQWTAGEGAESDPLHPAQVLPELRAVGIKLRDCTSMGLPGWVRVSVQAPPTQQALALLWRQTVGDGGFVPTVRQSGFQSGFQSLSTY</sequence>
<evidence type="ECO:0000256" key="3">
    <source>
        <dbReference type="ARBA" id="ARBA00012748"/>
    </source>
</evidence>
<evidence type="ECO:0000256" key="2">
    <source>
        <dbReference type="ARBA" id="ARBA00007970"/>
    </source>
</evidence>
<evidence type="ECO:0000313" key="12">
    <source>
        <dbReference type="Proteomes" id="UP000518288"/>
    </source>
</evidence>
<comment type="pathway">
    <text evidence="1">Amino-acid biosynthesis; L-histidine biosynthesis; L-histidine from 5-phospho-alpha-D-ribose 1-diphosphate: step 7/9.</text>
</comment>
<keyword evidence="7" id="KW-0663">Pyridoxal phosphate</keyword>
<dbReference type="EC" id="2.6.1.9" evidence="3"/>
<evidence type="ECO:0000259" key="10">
    <source>
        <dbReference type="Pfam" id="PF00155"/>
    </source>
</evidence>
<dbReference type="GO" id="GO:0030170">
    <property type="term" value="F:pyridoxal phosphate binding"/>
    <property type="evidence" value="ECO:0007669"/>
    <property type="project" value="InterPro"/>
</dbReference>
<dbReference type="EMBL" id="JACCFH010000001">
    <property type="protein sequence ID" value="NYG33901.1"/>
    <property type="molecule type" value="Genomic_DNA"/>
</dbReference>
<comment type="caution">
    <text evidence="11">The sequence shown here is derived from an EMBL/GenBank/DDBJ whole genome shotgun (WGS) entry which is preliminary data.</text>
</comment>
<reference evidence="11 12" key="1">
    <citation type="submission" date="2020-07" db="EMBL/GenBank/DDBJ databases">
        <title>Genomic Encyclopedia of Archaeal and Bacterial Type Strains, Phase II (KMG-II): from individual species to whole genera.</title>
        <authorList>
            <person name="Goeker M."/>
        </authorList>
    </citation>
    <scope>NUCLEOTIDE SEQUENCE [LARGE SCALE GENOMIC DNA]</scope>
    <source>
        <strain evidence="11 12">DSM 21226</strain>
    </source>
</reference>
<evidence type="ECO:0000256" key="6">
    <source>
        <dbReference type="ARBA" id="ARBA00022679"/>
    </source>
</evidence>
<proteinExistence type="inferred from homology"/>
<dbReference type="PANTHER" id="PTHR43643:SF6">
    <property type="entry name" value="HISTIDINOL-PHOSPHATE AMINOTRANSFERASE"/>
    <property type="match status" value="1"/>
</dbReference>
<dbReference type="AlphaFoldDB" id="A0A7Y9R068"/>
<dbReference type="Gene3D" id="3.40.640.10">
    <property type="entry name" value="Type I PLP-dependent aspartate aminotransferase-like (Major domain)"/>
    <property type="match status" value="1"/>
</dbReference>
<keyword evidence="4 11" id="KW-0032">Aminotransferase</keyword>
<keyword evidence="8" id="KW-0368">Histidine biosynthesis</keyword>
<keyword evidence="5" id="KW-0028">Amino-acid biosynthesis</keyword>
<dbReference type="RefSeq" id="WP_179634605.1">
    <property type="nucleotide sequence ID" value="NZ_JACCFH010000001.1"/>
</dbReference>
<dbReference type="InterPro" id="IPR015422">
    <property type="entry name" value="PyrdxlP-dep_Trfase_small"/>
</dbReference>
<dbReference type="GO" id="GO:0000105">
    <property type="term" value="P:L-histidine biosynthetic process"/>
    <property type="evidence" value="ECO:0007669"/>
    <property type="project" value="UniProtKB-KW"/>
</dbReference>
<evidence type="ECO:0000256" key="1">
    <source>
        <dbReference type="ARBA" id="ARBA00005011"/>
    </source>
</evidence>